<sequence length="387" mass="45613">MEERKFYSKLCVARSLKSSVGKRCLNEFVPSGWDKLSYNLATILVKDKVVVAVNLRVLSNRCEISIAKDGVWLDEDHKYVNKIKETLANISKDAPMTFKQTHSREDMIDLSSTILNYCSKIIRNRSDKLRKSITENKDENYIKSFLEFVKTRINVDDIYNDEKIVSISTVCCEWDHALNLCLVSQILYVKQNTHLFSHMDLQLLDPVVMIQPILPWNDIVKEFVDQVEYGYLKEACLKDSMIKRNLKHIYGGINVELNCESSNEIYLHPILNVLTSVMNHEEKRIFIAVSKRTCFLCDLYIRFVRDKGYNIIFSGSQKFYKKLYNRWKLPDRYKEEFMSFAQLELDQIIGNEIKYELIYDSSDDEALSMEYDEKEFERFKNMPFIRL</sequence>
<name>A0A2I1ELM2_9GLOM</name>
<organism evidence="1 4">
    <name type="scientific">Rhizophagus irregularis</name>
    <dbReference type="NCBI Taxonomy" id="588596"/>
    <lineage>
        <taxon>Eukaryota</taxon>
        <taxon>Fungi</taxon>
        <taxon>Fungi incertae sedis</taxon>
        <taxon>Mucoromycota</taxon>
        <taxon>Glomeromycotina</taxon>
        <taxon>Glomeromycetes</taxon>
        <taxon>Glomerales</taxon>
        <taxon>Glomeraceae</taxon>
        <taxon>Rhizophagus</taxon>
    </lineage>
</organism>
<proteinExistence type="predicted"/>
<dbReference type="OrthoDB" id="2436083at2759"/>
<dbReference type="Proteomes" id="UP000232722">
    <property type="component" value="Unassembled WGS sequence"/>
</dbReference>
<evidence type="ECO:0000313" key="3">
    <source>
        <dbReference type="Proteomes" id="UP000232688"/>
    </source>
</evidence>
<dbReference type="Pfam" id="PF14441">
    <property type="entry name" value="OTT_1508_deam"/>
    <property type="match status" value="1"/>
</dbReference>
<dbReference type="AlphaFoldDB" id="A0A2I1ELM2"/>
<dbReference type="VEuPathDB" id="FungiDB:FUN_021065"/>
<dbReference type="EMBL" id="LLXH01001256">
    <property type="protein sequence ID" value="PKC59809.1"/>
    <property type="molecule type" value="Genomic_DNA"/>
</dbReference>
<comment type="caution">
    <text evidence="1">The sequence shown here is derived from an EMBL/GenBank/DDBJ whole genome shotgun (WGS) entry which is preliminary data.</text>
</comment>
<dbReference type="EMBL" id="LLXJ01003650">
    <property type="protein sequence ID" value="PKB96766.1"/>
    <property type="molecule type" value="Genomic_DNA"/>
</dbReference>
<reference evidence="2 3" key="3">
    <citation type="submission" date="2017-10" db="EMBL/GenBank/DDBJ databases">
        <title>Extensive intraspecific genome diversity in a model arbuscular mycorrhizal fungus.</title>
        <authorList>
            <person name="Chen E.C.H."/>
            <person name="Morin E."/>
            <person name="Baudet D."/>
            <person name="Noel J."/>
            <person name="Ndikumana S."/>
            <person name="Charron P."/>
            <person name="St-Onge C."/>
            <person name="Giorgi J."/>
            <person name="Grigoriev I.V."/>
            <person name="Roux C."/>
            <person name="Martin F.M."/>
            <person name="Corradi N."/>
        </authorList>
    </citation>
    <scope>NUCLEOTIDE SEQUENCE [LARGE SCALE GENOMIC DNA]</scope>
    <source>
        <strain evidence="2 3">A1</strain>
    </source>
</reference>
<dbReference type="VEuPathDB" id="FungiDB:RhiirA1_468905"/>
<dbReference type="Proteomes" id="UP000232688">
    <property type="component" value="Unassembled WGS sequence"/>
</dbReference>
<gene>
    <name evidence="2" type="ORF">RhiirA1_468905</name>
    <name evidence="1" type="ORF">RhiirA5_434282</name>
</gene>
<reference evidence="1 4" key="1">
    <citation type="submission" date="2016-04" db="EMBL/GenBank/DDBJ databases">
        <title>Genome analyses suggest a sexual origin of heterokaryosis in a supposedly ancient asexual fungus.</title>
        <authorList>
            <person name="Ropars J."/>
            <person name="Sedzielewska K."/>
            <person name="Noel J."/>
            <person name="Charron P."/>
            <person name="Farinelli L."/>
            <person name="Marton T."/>
            <person name="Kruger M."/>
            <person name="Pelin A."/>
            <person name="Brachmann A."/>
            <person name="Corradi N."/>
        </authorList>
    </citation>
    <scope>NUCLEOTIDE SEQUENCE [LARGE SCALE GENOMIC DNA]</scope>
    <source>
        <strain evidence="1 4">A5</strain>
    </source>
</reference>
<evidence type="ECO:0000313" key="4">
    <source>
        <dbReference type="Proteomes" id="UP000232722"/>
    </source>
</evidence>
<evidence type="ECO:0000313" key="2">
    <source>
        <dbReference type="EMBL" id="PKC59809.1"/>
    </source>
</evidence>
<dbReference type="InterPro" id="IPR027796">
    <property type="entry name" value="OTT_1508_deam-like"/>
</dbReference>
<evidence type="ECO:0000313" key="1">
    <source>
        <dbReference type="EMBL" id="PKB96766.1"/>
    </source>
</evidence>
<dbReference type="VEuPathDB" id="FungiDB:RhiirFUN_021070"/>
<accession>A0A2I1ELM2</accession>
<reference evidence="1 4" key="2">
    <citation type="submission" date="2017-09" db="EMBL/GenBank/DDBJ databases">
        <title>Extensive intraspecific genome diversity in a model arbuscular mycorrhizal fungus.</title>
        <authorList>
            <person name="Chen E.C."/>
            <person name="Morin E."/>
            <person name="Beaudet D."/>
            <person name="Noel J."/>
            <person name="Ndikumana S."/>
            <person name="Charron P."/>
            <person name="St-Onge C."/>
            <person name="Giorgi J."/>
            <person name="Grigoriev I.V."/>
            <person name="Roux C."/>
            <person name="Martin F.M."/>
            <person name="Corradi N."/>
        </authorList>
    </citation>
    <scope>NUCLEOTIDE SEQUENCE [LARGE SCALE GENOMIC DNA]</scope>
    <source>
        <strain evidence="1 4">A5</strain>
    </source>
</reference>
<protein>
    <submittedName>
        <fullName evidence="1">Uncharacterized protein</fullName>
    </submittedName>
</protein>
<reference evidence="2 3" key="4">
    <citation type="submission" date="2017-10" db="EMBL/GenBank/DDBJ databases">
        <title>Genome analyses suggest a sexual origin of heterokaryosis in a supposedly ancient asexual fungus.</title>
        <authorList>
            <person name="Corradi N."/>
            <person name="Sedzielewska K."/>
            <person name="Noel J."/>
            <person name="Charron P."/>
            <person name="Farinelli L."/>
            <person name="Marton T."/>
            <person name="Kruger M."/>
            <person name="Pelin A."/>
            <person name="Brachmann A."/>
            <person name="Corradi N."/>
        </authorList>
    </citation>
    <scope>NUCLEOTIDE SEQUENCE [LARGE SCALE GENOMIC DNA]</scope>
    <source>
        <strain evidence="2 3">A1</strain>
    </source>
</reference>